<dbReference type="RefSeq" id="WP_130389431.1">
    <property type="nucleotide sequence ID" value="NZ_SGXM01000001.1"/>
</dbReference>
<sequence>MSPTSLCLPPLTRRSRRAGFTLFESLLCTALVGLAMVPLATLAAGWLRWSGEHERWIGTLRLAAERAEVGAGVGTAGWPLVSGDASRVALCEAATPVRGCLPGMRLAVATLPAEAAPRIASGAVLPTRIALWVSP</sequence>
<comment type="caution">
    <text evidence="2">The sequence shown here is derived from an EMBL/GenBank/DDBJ whole genome shotgun (WGS) entry which is preliminary data.</text>
</comment>
<evidence type="ECO:0000256" key="1">
    <source>
        <dbReference type="SAM" id="Phobius"/>
    </source>
</evidence>
<name>A0A4Q7S4N1_9BURK</name>
<keyword evidence="1" id="KW-0472">Membrane</keyword>
<dbReference type="AlphaFoldDB" id="A0A4Q7S4N1"/>
<keyword evidence="1" id="KW-0812">Transmembrane</keyword>
<evidence type="ECO:0000313" key="2">
    <source>
        <dbReference type="EMBL" id="RZT41391.1"/>
    </source>
</evidence>
<evidence type="ECO:0008006" key="4">
    <source>
        <dbReference type="Google" id="ProtNLM"/>
    </source>
</evidence>
<evidence type="ECO:0000313" key="3">
    <source>
        <dbReference type="Proteomes" id="UP000291078"/>
    </source>
</evidence>
<dbReference type="OrthoDB" id="8966483at2"/>
<organism evidence="2 3">
    <name type="scientific">Cupriavidus agavae</name>
    <dbReference type="NCBI Taxonomy" id="1001822"/>
    <lineage>
        <taxon>Bacteria</taxon>
        <taxon>Pseudomonadati</taxon>
        <taxon>Pseudomonadota</taxon>
        <taxon>Betaproteobacteria</taxon>
        <taxon>Burkholderiales</taxon>
        <taxon>Burkholderiaceae</taxon>
        <taxon>Cupriavidus</taxon>
    </lineage>
</organism>
<gene>
    <name evidence="2" type="ORF">EV147_0380</name>
</gene>
<keyword evidence="3" id="KW-1185">Reference proteome</keyword>
<protein>
    <recommendedName>
        <fullName evidence="4">Type II secretion system protein</fullName>
    </recommendedName>
</protein>
<proteinExistence type="predicted"/>
<keyword evidence="1" id="KW-1133">Transmembrane helix</keyword>
<dbReference type="EMBL" id="SGXM01000001">
    <property type="protein sequence ID" value="RZT41391.1"/>
    <property type="molecule type" value="Genomic_DNA"/>
</dbReference>
<reference evidence="2 3" key="1">
    <citation type="journal article" date="2015" name="Stand. Genomic Sci.">
        <title>Genomic Encyclopedia of Bacterial and Archaeal Type Strains, Phase III: the genomes of soil and plant-associated and newly described type strains.</title>
        <authorList>
            <person name="Whitman W.B."/>
            <person name="Woyke T."/>
            <person name="Klenk H.P."/>
            <person name="Zhou Y."/>
            <person name="Lilburn T.G."/>
            <person name="Beck B.J."/>
            <person name="De Vos P."/>
            <person name="Vandamme P."/>
            <person name="Eisen J.A."/>
            <person name="Garrity G."/>
            <person name="Hugenholtz P."/>
            <person name="Kyrpides N.C."/>
        </authorList>
    </citation>
    <scope>NUCLEOTIDE SEQUENCE [LARGE SCALE GENOMIC DNA]</scope>
    <source>
        <strain evidence="2 3">ASC-9842</strain>
    </source>
</reference>
<feature type="transmembrane region" description="Helical" evidence="1">
    <location>
        <begin position="20"/>
        <end position="47"/>
    </location>
</feature>
<dbReference type="Proteomes" id="UP000291078">
    <property type="component" value="Unassembled WGS sequence"/>
</dbReference>
<accession>A0A4Q7S4N1</accession>